<keyword evidence="2" id="KW-1185">Reference proteome</keyword>
<dbReference type="OrthoDB" id="4548672at2"/>
<comment type="caution">
    <text evidence="1">The sequence shown here is derived from an EMBL/GenBank/DDBJ whole genome shotgun (WGS) entry which is preliminary data.</text>
</comment>
<sequence length="221" mass="23128">MAPHRLRVLISSAFSLAVLAAAIGQAPAVAEPLPYGPDTCIDGYVWRDGRPGDHVCVTPAVRDATAQQNADGAVNREPNGGEYGPNTCKQGFVWREAFGGDAVCVTPDVRDQARADNGAAESRKLANQAQPPVDPPIGPPLDPPKPPDGPPTCPQGQSLGSDGTCITKRMVITIPCLGHNLIGDEICPLWAPPPPSAWTFCPDVFNAAETLKGPGGCPKPW</sequence>
<evidence type="ECO:0000313" key="2">
    <source>
        <dbReference type="Proteomes" id="UP000193577"/>
    </source>
</evidence>
<accession>A0A7I7SHW0</accession>
<organism evidence="1 2">
    <name type="scientific">Mycolicibacillus koreensis</name>
    <dbReference type="NCBI Taxonomy" id="1069220"/>
    <lineage>
        <taxon>Bacteria</taxon>
        <taxon>Bacillati</taxon>
        <taxon>Actinomycetota</taxon>
        <taxon>Actinomycetes</taxon>
        <taxon>Mycobacteriales</taxon>
        <taxon>Mycobacteriaceae</taxon>
        <taxon>Mycolicibacillus</taxon>
    </lineage>
</organism>
<proteinExistence type="predicted"/>
<dbReference type="Proteomes" id="UP000193577">
    <property type="component" value="Unassembled WGS sequence"/>
</dbReference>
<reference evidence="1 2" key="1">
    <citation type="submission" date="2017-04" db="EMBL/GenBank/DDBJ databases">
        <title>The new phylogeny of genus Mycobacterium.</title>
        <authorList>
            <person name="Tortoli E."/>
            <person name="Trovato A."/>
            <person name="Cirillo D.M."/>
        </authorList>
    </citation>
    <scope>NUCLEOTIDE SEQUENCE [LARGE SCALE GENOMIC DNA]</scope>
    <source>
        <strain evidence="1 2">KCTC 19819</strain>
    </source>
</reference>
<dbReference type="RefSeq" id="WP_085303068.1">
    <property type="nucleotide sequence ID" value="NZ_AP022594.1"/>
</dbReference>
<gene>
    <name evidence="1" type="ORF">B8W67_06570</name>
</gene>
<evidence type="ECO:0000313" key="1">
    <source>
        <dbReference type="EMBL" id="OSC34401.1"/>
    </source>
</evidence>
<dbReference type="AlphaFoldDB" id="A0A7I7SHW0"/>
<dbReference type="EMBL" id="NCXO01000010">
    <property type="protein sequence ID" value="OSC34401.1"/>
    <property type="molecule type" value="Genomic_DNA"/>
</dbReference>
<name>A0A7I7SHW0_9MYCO</name>
<protein>
    <submittedName>
        <fullName evidence="1">Uncharacterized protein</fullName>
    </submittedName>
</protein>